<feature type="region of interest" description="Disordered" evidence="1">
    <location>
        <begin position="133"/>
        <end position="159"/>
    </location>
</feature>
<dbReference type="InterPro" id="IPR037191">
    <property type="entry name" value="VPS9_dom_sf"/>
</dbReference>
<feature type="compositionally biased region" description="Gly residues" evidence="1">
    <location>
        <begin position="136"/>
        <end position="159"/>
    </location>
</feature>
<dbReference type="GO" id="GO:0097422">
    <property type="term" value="C:tubular endosome"/>
    <property type="evidence" value="ECO:0007669"/>
    <property type="project" value="TreeGrafter"/>
</dbReference>
<dbReference type="GO" id="GO:0005769">
    <property type="term" value="C:early endosome"/>
    <property type="evidence" value="ECO:0007669"/>
    <property type="project" value="TreeGrafter"/>
</dbReference>
<feature type="domain" description="VPS9" evidence="2">
    <location>
        <begin position="279"/>
        <end position="420"/>
    </location>
</feature>
<dbReference type="SUPFAM" id="SSF109993">
    <property type="entry name" value="VPS9 domain"/>
    <property type="match status" value="1"/>
</dbReference>
<sequence>MGTIEDNPFYQEVTTRYAHLHGHASAKGYALAVPRASSLAGYVVNEAAVMMHVLMPAASETEFITMDRRHVTLDKEHGVLITGRGFRESRSVGIQFEEVFYNADFQPFTIFCIEEPLEGGLSFLFATDDDEFESGGASGGADGSSGGEETGCGGAGDGGSESSRDLYTLDVFPITHTYPEYVSLLTRLASASLVGSIVPALCEFNQTPINPQNNHAYTVRRLRALCDATLTELEVSVDGIREAIASEPQYQVQLQVAVESFVLGGVNTHLFAVLCQYHARQERRVQAGIAALGAMGLDEMDVRPELAGCELGEASRMVELLRECRTPLEKKMVVRATLQTITLAVETHLEAGAEPLNADDMLWLVVYVLCRAEVSHLYAHVVHMREFTLYSASLQELAYYVASLDVAVAFLAQRGGTNVTSDDDDDDDDDVDDGGVEAAAGWSAAGAHELVNQSQEAVARDAAVTT</sequence>
<dbReference type="GO" id="GO:0005770">
    <property type="term" value="C:late endosome"/>
    <property type="evidence" value="ECO:0007669"/>
    <property type="project" value="TreeGrafter"/>
</dbReference>
<dbReference type="GO" id="GO:0030133">
    <property type="term" value="C:transport vesicle"/>
    <property type="evidence" value="ECO:0007669"/>
    <property type="project" value="TreeGrafter"/>
</dbReference>
<evidence type="ECO:0000313" key="3">
    <source>
        <dbReference type="EMBL" id="KNC50927.1"/>
    </source>
</evidence>
<dbReference type="InterPro" id="IPR003123">
    <property type="entry name" value="VPS9"/>
</dbReference>
<dbReference type="STRING" id="461836.A0A0L0DF09"/>
<evidence type="ECO:0000259" key="2">
    <source>
        <dbReference type="PROSITE" id="PS51205"/>
    </source>
</evidence>
<dbReference type="GO" id="GO:0005886">
    <property type="term" value="C:plasma membrane"/>
    <property type="evidence" value="ECO:0007669"/>
    <property type="project" value="TreeGrafter"/>
</dbReference>
<dbReference type="PANTHER" id="PTHR24170:SF1">
    <property type="entry name" value="DOMAIN PROTEIN, PUTATIVE (AFU_ORTHOLOGUE AFUA_1G09870)-RELATED"/>
    <property type="match status" value="1"/>
</dbReference>
<dbReference type="PROSITE" id="PS51205">
    <property type="entry name" value="VPS9"/>
    <property type="match status" value="1"/>
</dbReference>
<evidence type="ECO:0000256" key="1">
    <source>
        <dbReference type="SAM" id="MobiDB-lite"/>
    </source>
</evidence>
<accession>A0A0L0DF09</accession>
<evidence type="ECO:0000313" key="4">
    <source>
        <dbReference type="Proteomes" id="UP000054408"/>
    </source>
</evidence>
<gene>
    <name evidence="3" type="ORF">AMSG_07173</name>
</gene>
<dbReference type="InterPro" id="IPR051248">
    <property type="entry name" value="UPF0507/Ank_repeat_27"/>
</dbReference>
<reference evidence="3 4" key="1">
    <citation type="submission" date="2010-05" db="EMBL/GenBank/DDBJ databases">
        <title>The Genome Sequence of Thecamonas trahens ATCC 50062.</title>
        <authorList>
            <consortium name="The Broad Institute Genome Sequencing Platform"/>
            <person name="Russ C."/>
            <person name="Cuomo C."/>
            <person name="Shea T."/>
            <person name="Young S.K."/>
            <person name="Zeng Q."/>
            <person name="Koehrsen M."/>
            <person name="Haas B."/>
            <person name="Borodovsky M."/>
            <person name="Guigo R."/>
            <person name="Alvarado L."/>
            <person name="Berlin A."/>
            <person name="Bochicchio J."/>
            <person name="Borenstein D."/>
            <person name="Chapman S."/>
            <person name="Chen Z."/>
            <person name="Freedman E."/>
            <person name="Gellesch M."/>
            <person name="Goldberg J."/>
            <person name="Griggs A."/>
            <person name="Gujja S."/>
            <person name="Heilman E."/>
            <person name="Heiman D."/>
            <person name="Hepburn T."/>
            <person name="Howarth C."/>
            <person name="Jen D."/>
            <person name="Larson L."/>
            <person name="Mehta T."/>
            <person name="Park D."/>
            <person name="Pearson M."/>
            <person name="Roberts A."/>
            <person name="Saif S."/>
            <person name="Shenoy N."/>
            <person name="Sisk P."/>
            <person name="Stolte C."/>
            <person name="Sykes S."/>
            <person name="Thomson T."/>
            <person name="Walk T."/>
            <person name="White J."/>
            <person name="Yandava C."/>
            <person name="Burger G."/>
            <person name="Gray M.W."/>
            <person name="Holland P.W.H."/>
            <person name="King N."/>
            <person name="Lang F.B.F."/>
            <person name="Roger A.J."/>
            <person name="Ruiz-Trillo I."/>
            <person name="Lander E."/>
            <person name="Nusbaum C."/>
        </authorList>
    </citation>
    <scope>NUCLEOTIDE SEQUENCE [LARGE SCALE GENOMIC DNA]</scope>
    <source>
        <strain evidence="3 4">ATCC 50062</strain>
    </source>
</reference>
<dbReference type="EMBL" id="GL349463">
    <property type="protein sequence ID" value="KNC50927.1"/>
    <property type="molecule type" value="Genomic_DNA"/>
</dbReference>
<dbReference type="OMA" id="VCIPQTA"/>
<protein>
    <recommendedName>
        <fullName evidence="2">VPS9 domain-containing protein</fullName>
    </recommendedName>
</protein>
<dbReference type="GO" id="GO:0005085">
    <property type="term" value="F:guanyl-nucleotide exchange factor activity"/>
    <property type="evidence" value="ECO:0007669"/>
    <property type="project" value="TreeGrafter"/>
</dbReference>
<dbReference type="RefSeq" id="XP_013756626.1">
    <property type="nucleotide sequence ID" value="XM_013901172.1"/>
</dbReference>
<name>A0A0L0DF09_THETB</name>
<dbReference type="Gene3D" id="1.20.1050.80">
    <property type="entry name" value="VPS9 domain"/>
    <property type="match status" value="1"/>
</dbReference>
<dbReference type="GO" id="GO:0045022">
    <property type="term" value="P:early endosome to late endosome transport"/>
    <property type="evidence" value="ECO:0007669"/>
    <property type="project" value="TreeGrafter"/>
</dbReference>
<organism evidence="3 4">
    <name type="scientific">Thecamonas trahens ATCC 50062</name>
    <dbReference type="NCBI Taxonomy" id="461836"/>
    <lineage>
        <taxon>Eukaryota</taxon>
        <taxon>Apusozoa</taxon>
        <taxon>Apusomonadida</taxon>
        <taxon>Apusomonadidae</taxon>
        <taxon>Thecamonas</taxon>
    </lineage>
</organism>
<dbReference type="Pfam" id="PF02204">
    <property type="entry name" value="VPS9"/>
    <property type="match status" value="1"/>
</dbReference>
<dbReference type="Proteomes" id="UP000054408">
    <property type="component" value="Unassembled WGS sequence"/>
</dbReference>
<proteinExistence type="predicted"/>
<dbReference type="OrthoDB" id="411646at2759"/>
<keyword evidence="4" id="KW-1185">Reference proteome</keyword>
<dbReference type="AlphaFoldDB" id="A0A0L0DF09"/>
<dbReference type="GeneID" id="25566156"/>
<dbReference type="GO" id="GO:0000149">
    <property type="term" value="F:SNARE binding"/>
    <property type="evidence" value="ECO:0007669"/>
    <property type="project" value="TreeGrafter"/>
</dbReference>
<dbReference type="PANTHER" id="PTHR24170">
    <property type="entry name" value="ANKYRIN REPEAT DOMAIN-CONTAINING PROTEIN 27"/>
    <property type="match status" value="1"/>
</dbReference>